<feature type="domain" description="Glycosyltransferase 2-like" evidence="1">
    <location>
        <begin position="4"/>
        <end position="142"/>
    </location>
</feature>
<reference evidence="2 3" key="1">
    <citation type="journal article" date="2014" name="Genome Announc.">
        <title>Draft Genome Sequences of Three Alkaliphilic Bacillus Strains, Bacillus wakoensis JCM 9140T, Bacillus akibai JCM 9157T, and Bacillus hemicellulosilyticus JCM 9152T.</title>
        <authorList>
            <person name="Yuki M."/>
            <person name="Oshima K."/>
            <person name="Suda W."/>
            <person name="Oshida Y."/>
            <person name="Kitamura K."/>
            <person name="Iida T."/>
            <person name="Hattori M."/>
            <person name="Ohkuma M."/>
        </authorList>
    </citation>
    <scope>NUCLEOTIDE SEQUENCE [LARGE SCALE GENOMIC DNA]</scope>
    <source>
        <strain evidence="2 3">JCM 9157</strain>
    </source>
</reference>
<name>W4QVY6_HALA3</name>
<dbReference type="Gene3D" id="3.90.550.10">
    <property type="entry name" value="Spore Coat Polysaccharide Biosynthesis Protein SpsA, Chain A"/>
    <property type="match status" value="1"/>
</dbReference>
<dbReference type="InterPro" id="IPR050834">
    <property type="entry name" value="Glycosyltransf_2"/>
</dbReference>
<organism evidence="2 3">
    <name type="scientific">Halalkalibacter akibai (strain ATCC 43226 / DSM 21942 / CIP 109018 / JCM 9157 / 1139)</name>
    <name type="common">Bacillus akibai</name>
    <dbReference type="NCBI Taxonomy" id="1236973"/>
    <lineage>
        <taxon>Bacteria</taxon>
        <taxon>Bacillati</taxon>
        <taxon>Bacillota</taxon>
        <taxon>Bacilli</taxon>
        <taxon>Bacillales</taxon>
        <taxon>Bacillaceae</taxon>
        <taxon>Halalkalibacter</taxon>
    </lineage>
</organism>
<comment type="caution">
    <text evidence="2">The sequence shown here is derived from an EMBL/GenBank/DDBJ whole genome shotgun (WGS) entry which is preliminary data.</text>
</comment>
<sequence>MTISVVLPTLGKRKAELSRLFNSLANQTISNFEVVIVSQANHEIVSELLDQVSFSYQHIRIDTLGLSHARNIGMSYIKNNIVTFSDDDCWYHSEAFNEVLSYYETNDSAIVCYQIYDPKTQEYYKTYLDYYQQQIRRRDLFRKSSIEFFIDVSRVDRDLVVFDEDFGLGAKYPSGEENLFLFKMYQQGHKISYVPKVIVYHAKPPIESRLTYQSFVSKGPLFKRMYNTPIALTLLTGLFFKKMRHLENPFLYYKDAVRELFYSQR</sequence>
<protein>
    <submittedName>
        <fullName evidence="2">Glycosyltransferase</fullName>
    </submittedName>
</protein>
<dbReference type="PANTHER" id="PTHR43685">
    <property type="entry name" value="GLYCOSYLTRANSFERASE"/>
    <property type="match status" value="1"/>
</dbReference>
<evidence type="ECO:0000313" key="2">
    <source>
        <dbReference type="EMBL" id="GAE35798.1"/>
    </source>
</evidence>
<keyword evidence="3" id="KW-1185">Reference proteome</keyword>
<dbReference type="PANTHER" id="PTHR43685:SF3">
    <property type="entry name" value="SLR2126 PROTEIN"/>
    <property type="match status" value="1"/>
</dbReference>
<evidence type="ECO:0000259" key="1">
    <source>
        <dbReference type="Pfam" id="PF00535"/>
    </source>
</evidence>
<dbReference type="AlphaFoldDB" id="W4QVY6"/>
<accession>W4QVY6</accession>
<dbReference type="EMBL" id="BAUV01000023">
    <property type="protein sequence ID" value="GAE35798.1"/>
    <property type="molecule type" value="Genomic_DNA"/>
</dbReference>
<evidence type="ECO:0000313" key="3">
    <source>
        <dbReference type="Proteomes" id="UP000018896"/>
    </source>
</evidence>
<proteinExistence type="predicted"/>
<dbReference type="RefSeq" id="WP_035665348.1">
    <property type="nucleotide sequence ID" value="NZ_BAUV01000023.1"/>
</dbReference>
<dbReference type="Pfam" id="PF00535">
    <property type="entry name" value="Glycos_transf_2"/>
    <property type="match status" value="1"/>
</dbReference>
<keyword evidence="2" id="KW-0808">Transferase</keyword>
<dbReference type="Proteomes" id="UP000018896">
    <property type="component" value="Unassembled WGS sequence"/>
</dbReference>
<dbReference type="GO" id="GO:0016740">
    <property type="term" value="F:transferase activity"/>
    <property type="evidence" value="ECO:0007669"/>
    <property type="project" value="UniProtKB-KW"/>
</dbReference>
<dbReference type="CDD" id="cd00761">
    <property type="entry name" value="Glyco_tranf_GTA_type"/>
    <property type="match status" value="1"/>
</dbReference>
<dbReference type="InterPro" id="IPR001173">
    <property type="entry name" value="Glyco_trans_2-like"/>
</dbReference>
<dbReference type="SUPFAM" id="SSF53448">
    <property type="entry name" value="Nucleotide-diphospho-sugar transferases"/>
    <property type="match status" value="1"/>
</dbReference>
<dbReference type="InterPro" id="IPR029044">
    <property type="entry name" value="Nucleotide-diphossugar_trans"/>
</dbReference>
<dbReference type="OrthoDB" id="153025at2"/>
<gene>
    <name evidence="2" type="ORF">JCM9157_2935</name>
</gene>
<dbReference type="eggNOG" id="COG1216">
    <property type="taxonomic scope" value="Bacteria"/>
</dbReference>
<dbReference type="STRING" id="1236973.JCM9157_2935"/>